<feature type="binding site" evidence="1">
    <location>
        <position position="356"/>
    </location>
    <ligand>
        <name>Ca(2+)</name>
        <dbReference type="ChEBI" id="CHEBI:29108"/>
    </ligand>
</feature>
<feature type="binding site" evidence="1">
    <location>
        <position position="375"/>
    </location>
    <ligand>
        <name>Ca(2+)</name>
        <dbReference type="ChEBI" id="CHEBI:29108"/>
    </ligand>
</feature>
<dbReference type="GO" id="GO:0046872">
    <property type="term" value="F:metal ion binding"/>
    <property type="evidence" value="ECO:0007669"/>
    <property type="project" value="UniProtKB-UniRule"/>
</dbReference>
<gene>
    <name evidence="3" type="ORF">D9758_014814</name>
</gene>
<name>A0A8H5C352_9AGAR</name>
<dbReference type="EMBL" id="JAACJM010000266">
    <property type="protein sequence ID" value="KAF5334159.1"/>
    <property type="molecule type" value="Genomic_DNA"/>
</dbReference>
<organism evidence="3 4">
    <name type="scientific">Tetrapyrgos nigripes</name>
    <dbReference type="NCBI Taxonomy" id="182062"/>
    <lineage>
        <taxon>Eukaryota</taxon>
        <taxon>Fungi</taxon>
        <taxon>Dikarya</taxon>
        <taxon>Basidiomycota</taxon>
        <taxon>Agaricomycotina</taxon>
        <taxon>Agaricomycetes</taxon>
        <taxon>Agaricomycetidae</taxon>
        <taxon>Agaricales</taxon>
        <taxon>Marasmiineae</taxon>
        <taxon>Marasmiaceae</taxon>
        <taxon>Tetrapyrgos</taxon>
    </lineage>
</organism>
<keyword evidence="4" id="KW-1185">Reference proteome</keyword>
<evidence type="ECO:0000256" key="1">
    <source>
        <dbReference type="PROSITE-ProRule" id="PRU01032"/>
    </source>
</evidence>
<dbReference type="Pfam" id="PF00082">
    <property type="entry name" value="Peptidase_S8"/>
    <property type="match status" value="1"/>
</dbReference>
<dbReference type="InterPro" id="IPR036852">
    <property type="entry name" value="Peptidase_S8/S53_dom_sf"/>
</dbReference>
<comment type="caution">
    <text evidence="3">The sequence shown here is derived from an EMBL/GenBank/DDBJ whole genome shotgun (WGS) entry which is preliminary data.</text>
</comment>
<comment type="cofactor">
    <cofactor evidence="1">
        <name>Ca(2+)</name>
        <dbReference type="ChEBI" id="CHEBI:29108"/>
    </cofactor>
    <text evidence="1">Binds 1 Ca(2+) ion per subunit.</text>
</comment>
<sequence>MITLDCLRALYDIEYTPVSTNKNTFGIVEFTPQAYLDDDLDLFFALVGARPVPVLVDGAIVQTEMQNSTLNAESAGFDNWLDAVDGSFCTFEGGDDPIQDGIYPDPLPGGFKGPEDCGIIQPPNVVSISASQDESTATAAFANRQCAEYAKLGLMGTSVLYASGDFGVAGTNNACLDADGASGNNGTRFNPQFPATCPFVTAVGATQVNPGAKVTDPESACMQKIFSGGGFSNIFGMPDYQAEAVSSFLNNHPPPYTAEQFNNSGTSRGLPDISANGCAVSYASSPEYTVDLSFRANYVIGVNGQFHLVFGTSASAPVFASMITLLNDARIAAGKGPVGFVNPAVYSQRFKSAFNDITNGTNPGCGTEGFSATEGWDPVTGVGTPSLAKLMHLFLDLP</sequence>
<dbReference type="SUPFAM" id="SSF52743">
    <property type="entry name" value="Subtilisin-like"/>
    <property type="match status" value="1"/>
</dbReference>
<dbReference type="OrthoDB" id="409122at2759"/>
<proteinExistence type="predicted"/>
<evidence type="ECO:0000259" key="2">
    <source>
        <dbReference type="PROSITE" id="PS51695"/>
    </source>
</evidence>
<dbReference type="GO" id="GO:0008240">
    <property type="term" value="F:tripeptidyl-peptidase activity"/>
    <property type="evidence" value="ECO:0007669"/>
    <property type="project" value="TreeGrafter"/>
</dbReference>
<dbReference type="CDD" id="cd04056">
    <property type="entry name" value="Peptidases_S53"/>
    <property type="match status" value="1"/>
</dbReference>
<keyword evidence="1" id="KW-0106">Calcium</keyword>
<dbReference type="GO" id="GO:0006508">
    <property type="term" value="P:proteolysis"/>
    <property type="evidence" value="ECO:0007669"/>
    <property type="project" value="InterPro"/>
</dbReference>
<dbReference type="PROSITE" id="PS51695">
    <property type="entry name" value="SEDOLISIN"/>
    <property type="match status" value="1"/>
</dbReference>
<feature type="domain" description="Peptidase S53" evidence="2">
    <location>
        <begin position="1"/>
        <end position="397"/>
    </location>
</feature>
<dbReference type="Proteomes" id="UP000559256">
    <property type="component" value="Unassembled WGS sequence"/>
</dbReference>
<comment type="caution">
    <text evidence="1">Lacks conserved residue(s) required for the propagation of feature annotation.</text>
</comment>
<accession>A0A8H5C352</accession>
<dbReference type="PANTHER" id="PTHR14218">
    <property type="entry name" value="PROTEASE S8 TRIPEPTIDYL PEPTIDASE I CLN2"/>
    <property type="match status" value="1"/>
</dbReference>
<dbReference type="InterPro" id="IPR030400">
    <property type="entry name" value="Sedolisin_dom"/>
</dbReference>
<protein>
    <recommendedName>
        <fullName evidence="2">Peptidase S53 domain-containing protein</fullName>
    </recommendedName>
</protein>
<feature type="binding site" evidence="1">
    <location>
        <position position="357"/>
    </location>
    <ligand>
        <name>Ca(2+)</name>
        <dbReference type="ChEBI" id="CHEBI:29108"/>
    </ligand>
</feature>
<reference evidence="3 4" key="1">
    <citation type="journal article" date="2020" name="ISME J.">
        <title>Uncovering the hidden diversity of litter-decomposition mechanisms in mushroom-forming fungi.</title>
        <authorList>
            <person name="Floudas D."/>
            <person name="Bentzer J."/>
            <person name="Ahren D."/>
            <person name="Johansson T."/>
            <person name="Persson P."/>
            <person name="Tunlid A."/>
        </authorList>
    </citation>
    <scope>NUCLEOTIDE SEQUENCE [LARGE SCALE GENOMIC DNA]</scope>
    <source>
        <strain evidence="3 4">CBS 291.85</strain>
    </source>
</reference>
<dbReference type="InterPro" id="IPR050819">
    <property type="entry name" value="Tripeptidyl-peptidase_I"/>
</dbReference>
<dbReference type="AlphaFoldDB" id="A0A8H5C352"/>
<dbReference type="PANTHER" id="PTHR14218:SF19">
    <property type="entry name" value="SERINE PROTEASE AORO, PUTATIVE (AFU_ORTHOLOGUE AFUA_6G10250)-RELATED"/>
    <property type="match status" value="1"/>
</dbReference>
<dbReference type="InterPro" id="IPR000209">
    <property type="entry name" value="Peptidase_S8/S53_dom"/>
</dbReference>
<feature type="binding site" evidence="1">
    <location>
        <position position="377"/>
    </location>
    <ligand>
        <name>Ca(2+)</name>
        <dbReference type="ChEBI" id="CHEBI:29108"/>
    </ligand>
</feature>
<evidence type="ECO:0000313" key="4">
    <source>
        <dbReference type="Proteomes" id="UP000559256"/>
    </source>
</evidence>
<dbReference type="GO" id="GO:0004252">
    <property type="term" value="F:serine-type endopeptidase activity"/>
    <property type="evidence" value="ECO:0007669"/>
    <property type="project" value="InterPro"/>
</dbReference>
<keyword evidence="1" id="KW-0479">Metal-binding</keyword>
<evidence type="ECO:0000313" key="3">
    <source>
        <dbReference type="EMBL" id="KAF5334159.1"/>
    </source>
</evidence>
<dbReference type="Gene3D" id="3.40.50.200">
    <property type="entry name" value="Peptidase S8/S53 domain"/>
    <property type="match status" value="2"/>
</dbReference>